<protein>
    <submittedName>
        <fullName evidence="1">Uncharacterized protein</fullName>
    </submittedName>
</protein>
<gene>
    <name evidence="1" type="ORF">NCTC1934_02514</name>
</gene>
<proteinExistence type="predicted"/>
<evidence type="ECO:0000313" key="1">
    <source>
        <dbReference type="EMBL" id="SUA76365.1"/>
    </source>
</evidence>
<dbReference type="OrthoDB" id="4570469at2"/>
<keyword evidence="2" id="KW-1185">Reference proteome</keyword>
<name>A0A378YGP3_9NOCA</name>
<reference evidence="1 2" key="1">
    <citation type="submission" date="2018-06" db="EMBL/GenBank/DDBJ databases">
        <authorList>
            <consortium name="Pathogen Informatics"/>
            <person name="Doyle S."/>
        </authorList>
    </citation>
    <scope>NUCLEOTIDE SEQUENCE [LARGE SCALE GENOMIC DNA]</scope>
    <source>
        <strain evidence="1 2">NCTC1934</strain>
    </source>
</reference>
<dbReference type="Proteomes" id="UP000255467">
    <property type="component" value="Unassembled WGS sequence"/>
</dbReference>
<dbReference type="RefSeq" id="WP_039817349.1">
    <property type="nucleotide sequence ID" value="NZ_UGRY01000002.1"/>
</dbReference>
<organism evidence="1 2">
    <name type="scientific">Nocardia otitidiscaviarum</name>
    <dbReference type="NCBI Taxonomy" id="1823"/>
    <lineage>
        <taxon>Bacteria</taxon>
        <taxon>Bacillati</taxon>
        <taxon>Actinomycetota</taxon>
        <taxon>Actinomycetes</taxon>
        <taxon>Mycobacteriales</taxon>
        <taxon>Nocardiaceae</taxon>
        <taxon>Nocardia</taxon>
    </lineage>
</organism>
<accession>A0A378YGP3</accession>
<dbReference type="AlphaFoldDB" id="A0A378YGP3"/>
<sequence length="62" mass="6696">MDQVIGTGRYLQHSDGTWSMVGLDGWLVDVGDLHAEVVAAIAAVTMPVIDVDPISVQDNEMR</sequence>
<dbReference type="EMBL" id="UGRY01000002">
    <property type="protein sequence ID" value="SUA76365.1"/>
    <property type="molecule type" value="Genomic_DNA"/>
</dbReference>
<evidence type="ECO:0000313" key="2">
    <source>
        <dbReference type="Proteomes" id="UP000255467"/>
    </source>
</evidence>